<dbReference type="PANTHER" id="PTHR43880:SF1">
    <property type="entry name" value="ALCOHOL DEHYDROGENASE 1A"/>
    <property type="match status" value="1"/>
</dbReference>
<dbReference type="Gene3D" id="3.90.180.10">
    <property type="entry name" value="Medium-chain alcohol dehydrogenases, catalytic domain"/>
    <property type="match status" value="2"/>
</dbReference>
<evidence type="ECO:0000259" key="12">
    <source>
        <dbReference type="SMART" id="SM00829"/>
    </source>
</evidence>
<dbReference type="Proteomes" id="UP000826234">
    <property type="component" value="Unassembled WGS sequence"/>
</dbReference>
<dbReference type="Pfam" id="PF00107">
    <property type="entry name" value="ADH_zinc_N"/>
    <property type="match status" value="1"/>
</dbReference>
<evidence type="ECO:0000256" key="8">
    <source>
        <dbReference type="ARBA" id="ARBA00023002"/>
    </source>
</evidence>
<dbReference type="EMBL" id="JAIPUX010005290">
    <property type="protein sequence ID" value="KAH0615868.1"/>
    <property type="molecule type" value="Genomic_DNA"/>
</dbReference>
<name>A0ABQ7SEW3_PHRPL</name>
<feature type="domain" description="Enoyl reductase (ER)" evidence="12">
    <location>
        <begin position="17"/>
        <end position="432"/>
    </location>
</feature>
<reference evidence="13 14" key="1">
    <citation type="journal article" date="2022" name="Gigascience">
        <title>A chromosome-level genome assembly and annotation of the desert horned lizard, Phrynosoma platyrhinos, provides insight into chromosomal rearrangements among reptiles.</title>
        <authorList>
            <person name="Koochekian N."/>
            <person name="Ascanio A."/>
            <person name="Farleigh K."/>
            <person name="Card D.C."/>
            <person name="Schield D.R."/>
            <person name="Castoe T.A."/>
            <person name="Jezkova T."/>
        </authorList>
    </citation>
    <scope>NUCLEOTIDE SEQUENCE [LARGE SCALE GENOMIC DNA]</scope>
    <source>
        <strain evidence="13">NK-2021</strain>
    </source>
</reference>
<dbReference type="InterPro" id="IPR013154">
    <property type="entry name" value="ADH-like_N"/>
</dbReference>
<dbReference type="SUPFAM" id="SSF50129">
    <property type="entry name" value="GroES-like"/>
    <property type="match status" value="3"/>
</dbReference>
<proteinExistence type="inferred from homology"/>
<dbReference type="PROSITE" id="PS00059">
    <property type="entry name" value="ADH_ZINC"/>
    <property type="match status" value="1"/>
</dbReference>
<evidence type="ECO:0000256" key="9">
    <source>
        <dbReference type="ARBA" id="ARBA00023027"/>
    </source>
</evidence>
<comment type="similarity">
    <text evidence="11">Belongs to the zinc-containing alcohol dehydrogenase family.</text>
</comment>
<dbReference type="Gene3D" id="3.40.50.720">
    <property type="entry name" value="NAD(P)-binding Rossmann-like Domain"/>
    <property type="match status" value="1"/>
</dbReference>
<dbReference type="InterPro" id="IPR020843">
    <property type="entry name" value="ER"/>
</dbReference>
<evidence type="ECO:0000256" key="10">
    <source>
        <dbReference type="ARBA" id="ARBA00049243"/>
    </source>
</evidence>
<sequence length="434" mass="46112">MSTAGKVIKCKAAIAWELKKPLSIEQIEVAPPKAHEVRIKILATGICRSDDHVISGAFTMPLPMVLGHEAAGVVESVGEGVTCVKPGDKVIPLFVPQCGKCSSCRSTKGNLCNANEIGLHGASSIDLSDLEEPTYDSTSKPIVIPEHPVSPSSLSKIPCIQSHFSPLHVSLFNSLSAGHGLMPDGTCRFTCKGKNLHHFISTSTFTEYTVVHENAVVKIDDDAPLEKVCLIGCGFSTGYGAAVQTAKVEPGSTCAVFGLGGVGLSAVMGCKAAGASRIIGVDINKDKFAKAKELGATECVNPLDFKKPINEVLFDLTGGEGVDYSFEVIGRIDTMTAALASCHNNYGTSVIVGVPPSATQINIDPMLLFTGRTWKGSVFGGWKSKDSVPKLVSDFMGKKFILDPLITHTMPFERINEGFELLRSGKSIRTVLTF</sequence>
<organism evidence="13 14">
    <name type="scientific">Phrynosoma platyrhinos</name>
    <name type="common">Desert horned lizard</name>
    <dbReference type="NCBI Taxonomy" id="52577"/>
    <lineage>
        <taxon>Eukaryota</taxon>
        <taxon>Metazoa</taxon>
        <taxon>Chordata</taxon>
        <taxon>Craniata</taxon>
        <taxon>Vertebrata</taxon>
        <taxon>Euteleostomi</taxon>
        <taxon>Lepidosauria</taxon>
        <taxon>Squamata</taxon>
        <taxon>Bifurcata</taxon>
        <taxon>Unidentata</taxon>
        <taxon>Episquamata</taxon>
        <taxon>Toxicofera</taxon>
        <taxon>Iguania</taxon>
        <taxon>Phrynosomatidae</taxon>
        <taxon>Phrynosomatinae</taxon>
        <taxon>Phrynosoma</taxon>
    </lineage>
</organism>
<comment type="subcellular location">
    <subcellularLocation>
        <location evidence="2">Cytoplasm</location>
    </subcellularLocation>
</comment>
<dbReference type="InterPro" id="IPR013149">
    <property type="entry name" value="ADH-like_C"/>
</dbReference>
<keyword evidence="5 11" id="KW-0479">Metal-binding</keyword>
<dbReference type="InterPro" id="IPR036291">
    <property type="entry name" value="NAD(P)-bd_dom_sf"/>
</dbReference>
<dbReference type="EC" id="1.1.1.1" evidence="3"/>
<evidence type="ECO:0000256" key="4">
    <source>
        <dbReference type="ARBA" id="ARBA00022490"/>
    </source>
</evidence>
<comment type="cofactor">
    <cofactor evidence="1 11">
        <name>Zn(2+)</name>
        <dbReference type="ChEBI" id="CHEBI:29105"/>
    </cofactor>
</comment>
<evidence type="ECO:0000313" key="14">
    <source>
        <dbReference type="Proteomes" id="UP000826234"/>
    </source>
</evidence>
<keyword evidence="9" id="KW-0520">NAD</keyword>
<keyword evidence="7" id="KW-0007">Acetylation</keyword>
<dbReference type="SMART" id="SM00829">
    <property type="entry name" value="PKS_ER"/>
    <property type="match status" value="1"/>
</dbReference>
<comment type="caution">
    <text evidence="13">The sequence shown here is derived from an EMBL/GenBank/DDBJ whole genome shotgun (WGS) entry which is preliminary data.</text>
</comment>
<protein>
    <recommendedName>
        <fullName evidence="3">alcohol dehydrogenase</fullName>
        <ecNumber evidence="3">1.1.1.1</ecNumber>
    </recommendedName>
</protein>
<evidence type="ECO:0000256" key="5">
    <source>
        <dbReference type="ARBA" id="ARBA00022723"/>
    </source>
</evidence>
<comment type="catalytic activity">
    <reaction evidence="10">
        <text>a primary alcohol + NAD(+) = an aldehyde + NADH + H(+)</text>
        <dbReference type="Rhea" id="RHEA:10736"/>
        <dbReference type="ChEBI" id="CHEBI:15378"/>
        <dbReference type="ChEBI" id="CHEBI:15734"/>
        <dbReference type="ChEBI" id="CHEBI:17478"/>
        <dbReference type="ChEBI" id="CHEBI:57540"/>
        <dbReference type="ChEBI" id="CHEBI:57945"/>
        <dbReference type="EC" id="1.1.1.1"/>
    </reaction>
</comment>
<dbReference type="InterPro" id="IPR011032">
    <property type="entry name" value="GroES-like_sf"/>
</dbReference>
<keyword evidence="8" id="KW-0560">Oxidoreductase</keyword>
<evidence type="ECO:0000256" key="6">
    <source>
        <dbReference type="ARBA" id="ARBA00022833"/>
    </source>
</evidence>
<dbReference type="SUPFAM" id="SSF51735">
    <property type="entry name" value="NAD(P)-binding Rossmann-fold domains"/>
    <property type="match status" value="1"/>
</dbReference>
<keyword evidence="4" id="KW-0963">Cytoplasm</keyword>
<dbReference type="InterPro" id="IPR002328">
    <property type="entry name" value="ADH_Zn_CS"/>
</dbReference>
<evidence type="ECO:0000256" key="3">
    <source>
        <dbReference type="ARBA" id="ARBA00013190"/>
    </source>
</evidence>
<gene>
    <name evidence="13" type="ORF">JD844_026462</name>
</gene>
<keyword evidence="14" id="KW-1185">Reference proteome</keyword>
<keyword evidence="6 11" id="KW-0862">Zinc</keyword>
<dbReference type="Pfam" id="PF08240">
    <property type="entry name" value="ADH_N"/>
    <property type="match status" value="1"/>
</dbReference>
<evidence type="ECO:0000256" key="1">
    <source>
        <dbReference type="ARBA" id="ARBA00001947"/>
    </source>
</evidence>
<evidence type="ECO:0000256" key="2">
    <source>
        <dbReference type="ARBA" id="ARBA00004496"/>
    </source>
</evidence>
<evidence type="ECO:0000256" key="7">
    <source>
        <dbReference type="ARBA" id="ARBA00022990"/>
    </source>
</evidence>
<dbReference type="CDD" id="cd08299">
    <property type="entry name" value="alcohol_DH_class_I_II_IV"/>
    <property type="match status" value="1"/>
</dbReference>
<dbReference type="PANTHER" id="PTHR43880">
    <property type="entry name" value="ALCOHOL DEHYDROGENASE"/>
    <property type="match status" value="1"/>
</dbReference>
<accession>A0ABQ7SEW3</accession>
<evidence type="ECO:0000313" key="13">
    <source>
        <dbReference type="EMBL" id="KAH0615868.1"/>
    </source>
</evidence>
<evidence type="ECO:0000256" key="11">
    <source>
        <dbReference type="RuleBase" id="RU361277"/>
    </source>
</evidence>